<comment type="caution">
    <text evidence="7">The sequence shown here is derived from an EMBL/GenBank/DDBJ whole genome shotgun (WGS) entry which is preliminary data.</text>
</comment>
<keyword evidence="2 7" id="KW-0808">Transferase</keyword>
<comment type="catalytic activity">
    <reaction evidence="4">
        <text>a 2'-deoxycytidine in DNA + S-adenosyl-L-methionine = a 5-methyl-2'-deoxycytidine in DNA + S-adenosyl-L-homocysteine + H(+)</text>
        <dbReference type="Rhea" id="RHEA:13681"/>
        <dbReference type="Rhea" id="RHEA-COMP:11369"/>
        <dbReference type="Rhea" id="RHEA-COMP:11370"/>
        <dbReference type="ChEBI" id="CHEBI:15378"/>
        <dbReference type="ChEBI" id="CHEBI:57856"/>
        <dbReference type="ChEBI" id="CHEBI:59789"/>
        <dbReference type="ChEBI" id="CHEBI:85452"/>
        <dbReference type="ChEBI" id="CHEBI:85454"/>
        <dbReference type="EC" id="2.1.1.37"/>
    </reaction>
</comment>
<name>A0A8I1Y487_BRAEL</name>
<dbReference type="Gene3D" id="3.40.50.150">
    <property type="entry name" value="Vaccinia Virus protein VP39"/>
    <property type="match status" value="1"/>
</dbReference>
<feature type="transmembrane region" description="Helical" evidence="6">
    <location>
        <begin position="296"/>
        <end position="316"/>
    </location>
</feature>
<dbReference type="AlphaFoldDB" id="A0A8I1Y487"/>
<evidence type="ECO:0000256" key="1">
    <source>
        <dbReference type="ARBA" id="ARBA00022603"/>
    </source>
</evidence>
<evidence type="ECO:0000256" key="3">
    <source>
        <dbReference type="ARBA" id="ARBA00022747"/>
    </source>
</evidence>
<feature type="compositionally biased region" description="Basic and acidic residues" evidence="5">
    <location>
        <begin position="184"/>
        <end position="195"/>
    </location>
</feature>
<evidence type="ECO:0000313" key="8">
    <source>
        <dbReference type="Proteomes" id="UP000673383"/>
    </source>
</evidence>
<keyword evidence="6" id="KW-0812">Transmembrane</keyword>
<sequence length="322" mass="34953">MKGVYYNEHDEDAAGWLERLIAVGALPAGDVDRRDVREVRPDDIKGYFSAHFFAGIGGWPLALRSVGWRDDRPVWTASVPCQGFSRAGKRLAFEDPRHLWPAFAPLVAECRPPVLFGEQSTDYPAWLELVRSDLDRLEYAVGAMPFEAACAGSEHGRPRYYFVADADDEQRRREQQQRGGAPERAWDESRRRAEGESLGYAARVDERGSGDDRGTGQVALGGSGAGDGLEWVRDTHGKVRRRPPGIRGLADGVSGRVAVDGPDGQTLISRVATLKGFGNALDQRAARSFVAACMNILIPILGLLGLAAIAAFLAAIEQPGVG</sequence>
<keyword evidence="6" id="KW-1133">Transmembrane helix</keyword>
<evidence type="ECO:0000256" key="2">
    <source>
        <dbReference type="ARBA" id="ARBA00022679"/>
    </source>
</evidence>
<feature type="compositionally biased region" description="Basic and acidic residues" evidence="5">
    <location>
        <begin position="203"/>
        <end position="214"/>
    </location>
</feature>
<dbReference type="EMBL" id="JAFICZ010000001">
    <property type="protein sequence ID" value="MBP1294304.1"/>
    <property type="molecule type" value="Genomic_DNA"/>
</dbReference>
<dbReference type="SUPFAM" id="SSF53335">
    <property type="entry name" value="S-adenosyl-L-methionine-dependent methyltransferases"/>
    <property type="match status" value="1"/>
</dbReference>
<evidence type="ECO:0000256" key="6">
    <source>
        <dbReference type="SAM" id="Phobius"/>
    </source>
</evidence>
<keyword evidence="3" id="KW-0680">Restriction system</keyword>
<evidence type="ECO:0000256" key="5">
    <source>
        <dbReference type="SAM" id="MobiDB-lite"/>
    </source>
</evidence>
<dbReference type="Proteomes" id="UP000673383">
    <property type="component" value="Unassembled WGS sequence"/>
</dbReference>
<feature type="region of interest" description="Disordered" evidence="5">
    <location>
        <begin position="166"/>
        <end position="229"/>
    </location>
</feature>
<organism evidence="7 8">
    <name type="scientific">Bradyrhizobium elkanii</name>
    <dbReference type="NCBI Taxonomy" id="29448"/>
    <lineage>
        <taxon>Bacteria</taxon>
        <taxon>Pseudomonadati</taxon>
        <taxon>Pseudomonadota</taxon>
        <taxon>Alphaproteobacteria</taxon>
        <taxon>Hyphomicrobiales</taxon>
        <taxon>Nitrobacteraceae</taxon>
        <taxon>Bradyrhizobium</taxon>
    </lineage>
</organism>
<dbReference type="InterPro" id="IPR029063">
    <property type="entry name" value="SAM-dependent_MTases_sf"/>
</dbReference>
<keyword evidence="1 7" id="KW-0489">Methyltransferase</keyword>
<dbReference type="GO" id="GO:0003886">
    <property type="term" value="F:DNA (cytosine-5-)-methyltransferase activity"/>
    <property type="evidence" value="ECO:0007669"/>
    <property type="project" value="UniProtKB-EC"/>
</dbReference>
<dbReference type="GO" id="GO:0009307">
    <property type="term" value="P:DNA restriction-modification system"/>
    <property type="evidence" value="ECO:0007669"/>
    <property type="project" value="UniProtKB-KW"/>
</dbReference>
<protein>
    <submittedName>
        <fullName evidence="7">DNA (Cytosine-5)-methyltransferase 1</fullName>
        <ecNumber evidence="7">2.1.1.37</ecNumber>
    </submittedName>
</protein>
<dbReference type="RefSeq" id="WP_209944333.1">
    <property type="nucleotide sequence ID" value="NZ_JAFICZ010000001.1"/>
</dbReference>
<dbReference type="Pfam" id="PF00145">
    <property type="entry name" value="DNA_methylase"/>
    <property type="match status" value="1"/>
</dbReference>
<proteinExistence type="predicted"/>
<reference evidence="7" key="1">
    <citation type="submission" date="2021-02" db="EMBL/GenBank/DDBJ databases">
        <title>Genomic Encyclopedia of Type Strains, Phase IV (KMG-V): Genome sequencing to study the core and pangenomes of soil and plant-associated prokaryotes.</title>
        <authorList>
            <person name="Whitman W."/>
        </authorList>
    </citation>
    <scope>NUCLEOTIDE SEQUENCE</scope>
    <source>
        <strain evidence="7">USDA 406</strain>
    </source>
</reference>
<keyword evidence="6" id="KW-0472">Membrane</keyword>
<evidence type="ECO:0000256" key="4">
    <source>
        <dbReference type="ARBA" id="ARBA00047422"/>
    </source>
</evidence>
<evidence type="ECO:0000313" key="7">
    <source>
        <dbReference type="EMBL" id="MBP1294304.1"/>
    </source>
</evidence>
<gene>
    <name evidence="7" type="ORF">JOH49_004057</name>
</gene>
<dbReference type="InterPro" id="IPR001525">
    <property type="entry name" value="C5_MeTfrase"/>
</dbReference>
<accession>A0A8I1Y487</accession>
<dbReference type="GO" id="GO:0032259">
    <property type="term" value="P:methylation"/>
    <property type="evidence" value="ECO:0007669"/>
    <property type="project" value="UniProtKB-KW"/>
</dbReference>
<dbReference type="EC" id="2.1.1.37" evidence="7"/>